<comment type="caution">
    <text evidence="3">The sequence shown here is derived from an EMBL/GenBank/DDBJ whole genome shotgun (WGS) entry which is preliminary data.</text>
</comment>
<dbReference type="InterPro" id="IPR001680">
    <property type="entry name" value="WD40_rpt"/>
</dbReference>
<dbReference type="OrthoDB" id="406844at2759"/>
<dbReference type="Proteomes" id="UP000689195">
    <property type="component" value="Unassembled WGS sequence"/>
</dbReference>
<dbReference type="EMBL" id="CAJJDO010000089">
    <property type="protein sequence ID" value="CAD8187355.1"/>
    <property type="molecule type" value="Genomic_DNA"/>
</dbReference>
<dbReference type="Pfam" id="PF00400">
    <property type="entry name" value="WD40"/>
    <property type="match status" value="2"/>
</dbReference>
<protein>
    <submittedName>
        <fullName evidence="3">Uncharacterized protein</fullName>
    </submittedName>
</protein>
<dbReference type="PANTHER" id="PTHR19920:SF0">
    <property type="entry name" value="CYTOSOLIC IRON-SULFUR PROTEIN ASSEMBLY PROTEIN CIAO1-RELATED"/>
    <property type="match status" value="1"/>
</dbReference>
<dbReference type="PROSITE" id="PS50294">
    <property type="entry name" value="WD_REPEATS_REGION"/>
    <property type="match status" value="2"/>
</dbReference>
<dbReference type="GO" id="GO:0097361">
    <property type="term" value="C:cytosolic [4Fe-4S] assembly targeting complex"/>
    <property type="evidence" value="ECO:0007669"/>
    <property type="project" value="TreeGrafter"/>
</dbReference>
<keyword evidence="1" id="KW-0853">WD repeat</keyword>
<evidence type="ECO:0000256" key="1">
    <source>
        <dbReference type="PROSITE-ProRule" id="PRU00221"/>
    </source>
</evidence>
<organism evidence="3 4">
    <name type="scientific">Paramecium pentaurelia</name>
    <dbReference type="NCBI Taxonomy" id="43138"/>
    <lineage>
        <taxon>Eukaryota</taxon>
        <taxon>Sar</taxon>
        <taxon>Alveolata</taxon>
        <taxon>Ciliophora</taxon>
        <taxon>Intramacronucleata</taxon>
        <taxon>Oligohymenophorea</taxon>
        <taxon>Peniculida</taxon>
        <taxon>Parameciidae</taxon>
        <taxon>Paramecium</taxon>
    </lineage>
</organism>
<keyword evidence="2" id="KW-0175">Coiled coil</keyword>
<dbReference type="SMART" id="SM00320">
    <property type="entry name" value="WD40"/>
    <property type="match status" value="4"/>
</dbReference>
<evidence type="ECO:0000313" key="3">
    <source>
        <dbReference type="EMBL" id="CAD8187355.1"/>
    </source>
</evidence>
<evidence type="ECO:0000313" key="4">
    <source>
        <dbReference type="Proteomes" id="UP000689195"/>
    </source>
</evidence>
<feature type="coiled-coil region" evidence="2">
    <location>
        <begin position="183"/>
        <end position="217"/>
    </location>
</feature>
<sequence>MQKPIMIENEKEFCCSKGHMLPVITIALDPKLSRNQRLLCTECLENADIDGKAVGLKKMIQLIEENQIKKMEKVETIIMNQIKLIESLHSIVDQMKSYLMQQLEQLITIIIGWIKNLQQQRLQFSQFSFFEELEIMVMKSNQPDSNLYIHEIQKINLCWTSKLNPKLEQFNQFDAYNQCKQHLLSLELDSKKYTENYQQLQTNIKIMNQEISSLNTKTNIQPLQNDQFINQSNIKPFNYQLIQECSIQQSDLCRAIAIDKGCSTLLVGCESLIKVFEFNQGMIKKIQTLKQHKDWVQTLNFMHKSKQFISGSCDHSIIIWKCNQNNQWSFKQILNGHNNSIQCLIINTNEDLIISGSGDNTIKFWINKNQWLCQQTIKEYSQSVLGLSLNQQQNRVVSCGYDYYILIIEQSEQNQEWRLIQKITIENYGFRVCFIDNNMFTFSPYNKEEISIFELNNNNKQFTKTKSIPIKSGQDVYARFPQQYINQKSILVCKNGEYVNLITKKENGEFLTEQSIHFEVDDLYGTMSDDGVYLITWDNKSKQIQIRRCKEQ</sequence>
<dbReference type="AlphaFoldDB" id="A0A8S1WFB0"/>
<dbReference type="PANTHER" id="PTHR19920">
    <property type="entry name" value="WD40 PROTEIN CIAO1"/>
    <property type="match status" value="1"/>
</dbReference>
<proteinExistence type="predicted"/>
<keyword evidence="4" id="KW-1185">Reference proteome</keyword>
<feature type="repeat" description="WD" evidence="1">
    <location>
        <begin position="334"/>
        <end position="365"/>
    </location>
</feature>
<dbReference type="PROSITE" id="PS50082">
    <property type="entry name" value="WD_REPEATS_2"/>
    <property type="match status" value="2"/>
</dbReference>
<evidence type="ECO:0000256" key="2">
    <source>
        <dbReference type="SAM" id="Coils"/>
    </source>
</evidence>
<accession>A0A8S1WFB0</accession>
<gene>
    <name evidence="3" type="ORF">PPENT_87.1.T0890034</name>
</gene>
<reference evidence="3" key="1">
    <citation type="submission" date="2021-01" db="EMBL/GenBank/DDBJ databases">
        <authorList>
            <consortium name="Genoscope - CEA"/>
            <person name="William W."/>
        </authorList>
    </citation>
    <scope>NUCLEOTIDE SEQUENCE</scope>
</reference>
<name>A0A8S1WFB0_9CILI</name>
<dbReference type="GO" id="GO:0016226">
    <property type="term" value="P:iron-sulfur cluster assembly"/>
    <property type="evidence" value="ECO:0007669"/>
    <property type="project" value="TreeGrafter"/>
</dbReference>
<feature type="repeat" description="WD" evidence="1">
    <location>
        <begin position="289"/>
        <end position="321"/>
    </location>
</feature>